<dbReference type="InParanoid" id="A0A165JCQ2"/>
<dbReference type="SMART" id="SM00355">
    <property type="entry name" value="ZnF_C2H2"/>
    <property type="match status" value="2"/>
</dbReference>
<dbReference type="PANTHER" id="PTHR23215:SF0">
    <property type="entry name" value="BUB3-INTERACTING AND GLEBS MOTIF-CONTAINING PROTEIN ZNF207"/>
    <property type="match status" value="1"/>
</dbReference>
<dbReference type="CDD" id="cd20908">
    <property type="entry name" value="SUF4-like"/>
    <property type="match status" value="1"/>
</dbReference>
<dbReference type="OrthoDB" id="1306014at2759"/>
<sequence length="320" mass="35220">MAKKKKNKKALLPWCWYCEREFEDEKVLMQHQKAKHFKCRNCPRRLNTAGGLAVHVQQVHKLDPDKIDNALPGRDGYDVEIFGMEGIPAPDLADYRRRKEAELGLKPGTISAPPAKRPRVENRVLTEAELRLALQQHKALMGASEASNPLQSAEATAVYNAAPTTYTVQPDQALAPPMPPPGMPFAPGMPPPPGMPGMPFLPPPPFAPGMPLPPPGFGGPPPPMPPPSFVPQAMPAVMEMDFPDDDTFSDERVYAPNSNYSNPPLKDGALLIWTDANMSPEEKRSIQPQYKVTSAVISAIGFRMGEEMRGNKRARAEDFL</sequence>
<reference evidence="8 9" key="1">
    <citation type="journal article" date="2016" name="Mol. Biol. Evol.">
        <title>Comparative Genomics of Early-Diverging Mushroom-Forming Fungi Provides Insights into the Origins of Lignocellulose Decay Capabilities.</title>
        <authorList>
            <person name="Nagy L.G."/>
            <person name="Riley R."/>
            <person name="Tritt A."/>
            <person name="Adam C."/>
            <person name="Daum C."/>
            <person name="Floudas D."/>
            <person name="Sun H."/>
            <person name="Yadav J.S."/>
            <person name="Pangilinan J."/>
            <person name="Larsson K.H."/>
            <person name="Matsuura K."/>
            <person name="Barry K."/>
            <person name="Labutti K."/>
            <person name="Kuo R."/>
            <person name="Ohm R.A."/>
            <person name="Bhattacharya S.S."/>
            <person name="Shirouzu T."/>
            <person name="Yoshinaga Y."/>
            <person name="Martin F.M."/>
            <person name="Grigoriev I.V."/>
            <person name="Hibbett D.S."/>
        </authorList>
    </citation>
    <scope>NUCLEOTIDE SEQUENCE [LARGE SCALE GENOMIC DNA]</scope>
    <source>
        <strain evidence="8 9">HHB12029</strain>
    </source>
</reference>
<name>A0A165JCQ2_EXIGL</name>
<dbReference type="PANTHER" id="PTHR23215">
    <property type="entry name" value="ZINC FINGER PROTEIN 207"/>
    <property type="match status" value="1"/>
</dbReference>
<keyword evidence="4" id="KW-0862">Zinc</keyword>
<dbReference type="GO" id="GO:0008270">
    <property type="term" value="F:zinc ion binding"/>
    <property type="evidence" value="ECO:0007669"/>
    <property type="project" value="UniProtKB-KW"/>
</dbReference>
<dbReference type="STRING" id="1314781.A0A165JCQ2"/>
<evidence type="ECO:0000256" key="2">
    <source>
        <dbReference type="ARBA" id="ARBA00022723"/>
    </source>
</evidence>
<dbReference type="PROSITE" id="PS50157">
    <property type="entry name" value="ZINC_FINGER_C2H2_2"/>
    <property type="match status" value="1"/>
</dbReference>
<keyword evidence="2" id="KW-0479">Metal-binding</keyword>
<proteinExistence type="predicted"/>
<evidence type="ECO:0000256" key="4">
    <source>
        <dbReference type="ARBA" id="ARBA00022833"/>
    </source>
</evidence>
<comment type="subcellular location">
    <subcellularLocation>
        <location evidence="1">Nucleus</location>
    </subcellularLocation>
</comment>
<dbReference type="PROSITE" id="PS00028">
    <property type="entry name" value="ZINC_FINGER_C2H2_1"/>
    <property type="match status" value="1"/>
</dbReference>
<evidence type="ECO:0000313" key="9">
    <source>
        <dbReference type="Proteomes" id="UP000077266"/>
    </source>
</evidence>
<gene>
    <name evidence="8" type="ORF">EXIGLDRAFT_645013</name>
</gene>
<dbReference type="GO" id="GO:0005634">
    <property type="term" value="C:nucleus"/>
    <property type="evidence" value="ECO:0007669"/>
    <property type="project" value="UniProtKB-SubCell"/>
</dbReference>
<accession>A0A165JCQ2</accession>
<evidence type="ECO:0000256" key="1">
    <source>
        <dbReference type="ARBA" id="ARBA00004123"/>
    </source>
</evidence>
<dbReference type="InterPro" id="IPR013087">
    <property type="entry name" value="Znf_C2H2_type"/>
</dbReference>
<evidence type="ECO:0000313" key="8">
    <source>
        <dbReference type="EMBL" id="KZV94657.1"/>
    </source>
</evidence>
<dbReference type="Proteomes" id="UP000077266">
    <property type="component" value="Unassembled WGS sequence"/>
</dbReference>
<evidence type="ECO:0000259" key="7">
    <source>
        <dbReference type="PROSITE" id="PS50157"/>
    </source>
</evidence>
<keyword evidence="5" id="KW-0539">Nucleus</keyword>
<keyword evidence="3 6" id="KW-0863">Zinc-finger</keyword>
<feature type="domain" description="C2H2-type" evidence="7">
    <location>
        <begin position="37"/>
        <end position="65"/>
    </location>
</feature>
<evidence type="ECO:0000256" key="3">
    <source>
        <dbReference type="ARBA" id="ARBA00022771"/>
    </source>
</evidence>
<keyword evidence="9" id="KW-1185">Reference proteome</keyword>
<organism evidence="8 9">
    <name type="scientific">Exidia glandulosa HHB12029</name>
    <dbReference type="NCBI Taxonomy" id="1314781"/>
    <lineage>
        <taxon>Eukaryota</taxon>
        <taxon>Fungi</taxon>
        <taxon>Dikarya</taxon>
        <taxon>Basidiomycota</taxon>
        <taxon>Agaricomycotina</taxon>
        <taxon>Agaricomycetes</taxon>
        <taxon>Auriculariales</taxon>
        <taxon>Exidiaceae</taxon>
        <taxon>Exidia</taxon>
    </lineage>
</organism>
<protein>
    <recommendedName>
        <fullName evidence="7">C2H2-type domain-containing protein</fullName>
    </recommendedName>
</protein>
<dbReference type="EMBL" id="KV425969">
    <property type="protein sequence ID" value="KZV94657.1"/>
    <property type="molecule type" value="Genomic_DNA"/>
</dbReference>
<dbReference type="AlphaFoldDB" id="A0A165JCQ2"/>
<evidence type="ECO:0000256" key="6">
    <source>
        <dbReference type="PROSITE-ProRule" id="PRU00042"/>
    </source>
</evidence>
<dbReference type="Gene3D" id="3.30.160.60">
    <property type="entry name" value="Classic Zinc Finger"/>
    <property type="match status" value="1"/>
</dbReference>
<evidence type="ECO:0000256" key="5">
    <source>
        <dbReference type="ARBA" id="ARBA00023242"/>
    </source>
</evidence>